<dbReference type="Proteomes" id="UP000185678">
    <property type="component" value="Unassembled WGS sequence"/>
</dbReference>
<sequence length="592" mass="63039">MAASKYGDISDARDRLATARTLLYPMLGLAPPSGAGMPTSPPVAPPVAIVPPPLNGGGRPRSSGATGGSPTGGAGSAQLVMLKVAVDDAVRLGAAYDLLPSGQLAVVASRLAALRQFGQAIATASGKAALCTGDVKAIKKALEEAAAVASRAVGMMERLNTMYSNSSEDPSYHWRLVAGLVGGQAVPGQRAGGHVWTQGLSPVRVMEYLTPNRSFGGNWSAHIGQWLHDCETGQTNEPFFLWCETRVGIDGGAEYLSDAAQKAALVTLKDGQLCQLAPSVGGEPVLEPFSTSVLSSLGESYDMFMAYCIDEHGVLYVYPHPEGAASGLVALAMKRLEKVAGESIGQKGRIYHSSGHRGEAVAGAGMIWAANGSVVAISTKSGHYWPTIEMFLQTLAFLEPALGNGVAYFDFLWDGDFCVASCPARDFLRIGRAGFSPAAVSEAFLFGDMDMKTGAINMEEQSYSFGDGESASSPYGGKKLRRCVEYFLATFSRFSGDQTRRILEERRLANRTRLGIYKGRTLDAEMFREWEREQMLLQIARGDEAGFQGATPFDKTALDGGAAARHEQRMQGLENGGGNGGRARSNNFRRYK</sequence>
<dbReference type="OrthoDB" id="197187at2"/>
<name>A0A1N7NIZ7_9PROT</name>
<dbReference type="AlphaFoldDB" id="A0A1N7NIZ7"/>
<dbReference type="RefSeq" id="WP_076401085.1">
    <property type="nucleotide sequence ID" value="NZ_FTOA01000005.1"/>
</dbReference>
<keyword evidence="3" id="KW-1185">Reference proteome</keyword>
<protein>
    <submittedName>
        <fullName evidence="2">Uncharacterized protein</fullName>
    </submittedName>
</protein>
<organism evidence="2 3">
    <name type="scientific">Insolitispirillum peregrinum</name>
    <dbReference type="NCBI Taxonomy" id="80876"/>
    <lineage>
        <taxon>Bacteria</taxon>
        <taxon>Pseudomonadati</taxon>
        <taxon>Pseudomonadota</taxon>
        <taxon>Alphaproteobacteria</taxon>
        <taxon>Rhodospirillales</taxon>
        <taxon>Novispirillaceae</taxon>
        <taxon>Insolitispirillum</taxon>
    </lineage>
</organism>
<dbReference type="EMBL" id="FTOA01000005">
    <property type="protein sequence ID" value="SIS98316.1"/>
    <property type="molecule type" value="Genomic_DNA"/>
</dbReference>
<reference evidence="2 3" key="1">
    <citation type="submission" date="2017-01" db="EMBL/GenBank/DDBJ databases">
        <authorList>
            <person name="Mah S.A."/>
            <person name="Swanson W.J."/>
            <person name="Moy G.W."/>
            <person name="Vacquier V.D."/>
        </authorList>
    </citation>
    <scope>NUCLEOTIDE SEQUENCE [LARGE SCALE GENOMIC DNA]</scope>
    <source>
        <strain evidence="2 3">DSM 11589</strain>
    </source>
</reference>
<feature type="compositionally biased region" description="Gly residues" evidence="1">
    <location>
        <begin position="55"/>
        <end position="72"/>
    </location>
</feature>
<feature type="region of interest" description="Disordered" evidence="1">
    <location>
        <begin position="570"/>
        <end position="592"/>
    </location>
</feature>
<evidence type="ECO:0000313" key="2">
    <source>
        <dbReference type="EMBL" id="SIS98316.1"/>
    </source>
</evidence>
<feature type="region of interest" description="Disordered" evidence="1">
    <location>
        <begin position="48"/>
        <end position="72"/>
    </location>
</feature>
<accession>A0A1N7NIZ7</accession>
<evidence type="ECO:0000256" key="1">
    <source>
        <dbReference type="SAM" id="MobiDB-lite"/>
    </source>
</evidence>
<gene>
    <name evidence="2" type="ORF">SAMN05421779_105157</name>
</gene>
<evidence type="ECO:0000313" key="3">
    <source>
        <dbReference type="Proteomes" id="UP000185678"/>
    </source>
</evidence>
<proteinExistence type="predicted"/>